<protein>
    <submittedName>
        <fullName evidence="3">Uncharacterized protein</fullName>
    </submittedName>
</protein>
<dbReference type="AlphaFoldDB" id="A0A512J428"/>
<feature type="transmembrane region" description="Helical" evidence="1">
    <location>
        <begin position="202"/>
        <end position="222"/>
    </location>
</feature>
<keyword evidence="6" id="KW-1185">Reference proteome</keyword>
<reference evidence="3 5" key="3">
    <citation type="submission" date="2019-07" db="EMBL/GenBank/DDBJ databases">
        <title>Whole genome shotgun sequence of Methylobacterium oxalidis NBRC 107715.</title>
        <authorList>
            <person name="Hosoyama A."/>
            <person name="Uohara A."/>
            <person name="Ohji S."/>
            <person name="Ichikawa N."/>
        </authorList>
    </citation>
    <scope>NUCLEOTIDE SEQUENCE [LARGE SCALE GENOMIC DNA]</scope>
    <source>
        <strain evidence="3 5">NBRC 107715</strain>
    </source>
</reference>
<evidence type="ECO:0000256" key="1">
    <source>
        <dbReference type="SAM" id="Phobius"/>
    </source>
</evidence>
<feature type="transmembrane region" description="Helical" evidence="1">
    <location>
        <begin position="121"/>
        <end position="147"/>
    </location>
</feature>
<reference evidence="6" key="2">
    <citation type="journal article" date="2019" name="Int. J. Syst. Evol. Microbiol.">
        <title>The Global Catalogue of Microorganisms (GCM) 10K type strain sequencing project: providing services to taxonomists for standard genome sequencing and annotation.</title>
        <authorList>
            <consortium name="The Broad Institute Genomics Platform"/>
            <consortium name="The Broad Institute Genome Sequencing Center for Infectious Disease"/>
            <person name="Wu L."/>
            <person name="Ma J."/>
        </authorList>
    </citation>
    <scope>NUCLEOTIDE SEQUENCE [LARGE SCALE GENOMIC DNA]</scope>
    <source>
        <strain evidence="6">NBRC 107715</strain>
    </source>
</reference>
<reference evidence="4" key="4">
    <citation type="submission" date="2023-01" db="EMBL/GenBank/DDBJ databases">
        <title>Draft genome sequence of Methylobacterium oxalidis strain NBRC 107715.</title>
        <authorList>
            <person name="Sun Q."/>
            <person name="Mori K."/>
        </authorList>
    </citation>
    <scope>NUCLEOTIDE SEQUENCE</scope>
    <source>
        <strain evidence="4">NBRC 107715</strain>
    </source>
</reference>
<sequence length="239" mass="24888">MRPELIVAGAPLAAALLAAALAAATGFDQNAALPPALQARFYGFFLDKYPLFAFAIVYALARILAVALGPGSASVPRRILGAILGAALVLGVSLHPTFGGFVLRAGFATGGIGFLNQLPYWLAYALGTAAAAFLFGGVLGLSVIVTNRGTRPREGWGRVIRTALVGAGLRFLALWLGFAVLGLAREAGIGLWPRRPLSIPQFGILAGLLVAGLLPHSVITALRAHTYSRNALINPVRSR</sequence>
<keyword evidence="2" id="KW-0732">Signal</keyword>
<feature type="transmembrane region" description="Helical" evidence="1">
    <location>
        <begin position="80"/>
        <end position="101"/>
    </location>
</feature>
<dbReference type="RefSeq" id="WP_174804919.1">
    <property type="nucleotide sequence ID" value="NZ_BJZU01000049.1"/>
</dbReference>
<feature type="chain" id="PRO_5021999900" evidence="2">
    <location>
        <begin position="23"/>
        <end position="239"/>
    </location>
</feature>
<proteinExistence type="predicted"/>
<evidence type="ECO:0000313" key="3">
    <source>
        <dbReference type="EMBL" id="GEP04609.1"/>
    </source>
</evidence>
<evidence type="ECO:0000313" key="6">
    <source>
        <dbReference type="Proteomes" id="UP001156856"/>
    </source>
</evidence>
<comment type="caution">
    <text evidence="3">The sequence shown here is derived from an EMBL/GenBank/DDBJ whole genome shotgun (WGS) entry which is preliminary data.</text>
</comment>
<feature type="signal peptide" evidence="2">
    <location>
        <begin position="1"/>
        <end position="22"/>
    </location>
</feature>
<feature type="transmembrane region" description="Helical" evidence="1">
    <location>
        <begin position="159"/>
        <end position="182"/>
    </location>
</feature>
<reference evidence="4" key="1">
    <citation type="journal article" date="2014" name="Int. J. Syst. Evol. Microbiol.">
        <title>Complete genome of a new Firmicutes species belonging to the dominant human colonic microbiota ('Ruminococcus bicirculans') reveals two chromosomes and a selective capacity to utilize plant glucans.</title>
        <authorList>
            <consortium name="NISC Comparative Sequencing Program"/>
            <person name="Wegmann U."/>
            <person name="Louis P."/>
            <person name="Goesmann A."/>
            <person name="Henrissat B."/>
            <person name="Duncan S.H."/>
            <person name="Flint H.J."/>
        </authorList>
    </citation>
    <scope>NUCLEOTIDE SEQUENCE</scope>
    <source>
        <strain evidence="4">NBRC 107715</strain>
    </source>
</reference>
<evidence type="ECO:0000313" key="4">
    <source>
        <dbReference type="EMBL" id="GLS62703.1"/>
    </source>
</evidence>
<gene>
    <name evidence="4" type="ORF">GCM10007888_10840</name>
    <name evidence="3" type="ORF">MOX02_26470</name>
</gene>
<name>A0A512J428_9HYPH</name>
<dbReference type="EMBL" id="BJZU01000049">
    <property type="protein sequence ID" value="GEP04609.1"/>
    <property type="molecule type" value="Genomic_DNA"/>
</dbReference>
<dbReference type="EMBL" id="BSPK01000016">
    <property type="protein sequence ID" value="GLS62703.1"/>
    <property type="molecule type" value="Genomic_DNA"/>
</dbReference>
<keyword evidence="1" id="KW-0472">Membrane</keyword>
<organism evidence="3 5">
    <name type="scientific">Methylobacterium oxalidis</name>
    <dbReference type="NCBI Taxonomy" id="944322"/>
    <lineage>
        <taxon>Bacteria</taxon>
        <taxon>Pseudomonadati</taxon>
        <taxon>Pseudomonadota</taxon>
        <taxon>Alphaproteobacteria</taxon>
        <taxon>Hyphomicrobiales</taxon>
        <taxon>Methylobacteriaceae</taxon>
        <taxon>Methylobacterium</taxon>
    </lineage>
</organism>
<keyword evidence="1" id="KW-1133">Transmembrane helix</keyword>
<dbReference type="Proteomes" id="UP001156856">
    <property type="component" value="Unassembled WGS sequence"/>
</dbReference>
<evidence type="ECO:0000256" key="2">
    <source>
        <dbReference type="SAM" id="SignalP"/>
    </source>
</evidence>
<keyword evidence="1" id="KW-0812">Transmembrane</keyword>
<feature type="transmembrane region" description="Helical" evidence="1">
    <location>
        <begin position="49"/>
        <end position="68"/>
    </location>
</feature>
<evidence type="ECO:0000313" key="5">
    <source>
        <dbReference type="Proteomes" id="UP000321960"/>
    </source>
</evidence>
<dbReference type="Proteomes" id="UP000321960">
    <property type="component" value="Unassembled WGS sequence"/>
</dbReference>
<accession>A0A512J428</accession>